<evidence type="ECO:0000256" key="2">
    <source>
        <dbReference type="ARBA" id="ARBA00022450"/>
    </source>
</evidence>
<keyword evidence="2" id="KW-0596">Phosphopantetheine</keyword>
<dbReference type="PROSITE" id="PS00455">
    <property type="entry name" value="AMP_BINDING"/>
    <property type="match status" value="1"/>
</dbReference>
<feature type="compositionally biased region" description="Basic and acidic residues" evidence="4">
    <location>
        <begin position="949"/>
        <end position="960"/>
    </location>
</feature>
<evidence type="ECO:0000256" key="3">
    <source>
        <dbReference type="ARBA" id="ARBA00022553"/>
    </source>
</evidence>
<dbReference type="InterPro" id="IPR020845">
    <property type="entry name" value="AMP-binding_CS"/>
</dbReference>
<dbReference type="Pfam" id="PF13193">
    <property type="entry name" value="AMP-binding_C"/>
    <property type="match status" value="1"/>
</dbReference>
<dbReference type="Gene3D" id="3.30.559.10">
    <property type="entry name" value="Chloramphenicol acetyltransferase-like domain"/>
    <property type="match status" value="1"/>
</dbReference>
<gene>
    <name evidence="6" type="ORF">E4099_14895</name>
</gene>
<dbReference type="Proteomes" id="UP000297948">
    <property type="component" value="Unassembled WGS sequence"/>
</dbReference>
<feature type="non-terminal residue" evidence="6">
    <location>
        <position position="1047"/>
    </location>
</feature>
<dbReference type="NCBIfam" id="TIGR01733">
    <property type="entry name" value="AA-adenyl-dom"/>
    <property type="match status" value="1"/>
</dbReference>
<dbReference type="InterPro" id="IPR009081">
    <property type="entry name" value="PP-bd_ACP"/>
</dbReference>
<dbReference type="Gene3D" id="3.30.559.30">
    <property type="entry name" value="Nonribosomal peptide synthetase, condensation domain"/>
    <property type="match status" value="1"/>
</dbReference>
<protein>
    <submittedName>
        <fullName evidence="6">Amino acid adenylation domain-containing protein</fullName>
    </submittedName>
</protein>
<dbReference type="PANTHER" id="PTHR45527:SF1">
    <property type="entry name" value="FATTY ACID SYNTHASE"/>
    <property type="match status" value="1"/>
</dbReference>
<dbReference type="InterPro" id="IPR045851">
    <property type="entry name" value="AMP-bd_C_sf"/>
</dbReference>
<dbReference type="PROSITE" id="PS50075">
    <property type="entry name" value="CARRIER"/>
    <property type="match status" value="1"/>
</dbReference>
<dbReference type="CDD" id="cd19543">
    <property type="entry name" value="DCL_NRPS"/>
    <property type="match status" value="1"/>
</dbReference>
<feature type="compositionally biased region" description="Basic and acidic residues" evidence="4">
    <location>
        <begin position="1016"/>
        <end position="1027"/>
    </location>
</feature>
<name>A0A4Z0H870_9ACTN</name>
<keyword evidence="3" id="KW-0597">Phosphoprotein</keyword>
<dbReference type="FunFam" id="3.30.300.30:FF:000010">
    <property type="entry name" value="Enterobactin synthetase component F"/>
    <property type="match status" value="1"/>
</dbReference>
<feature type="region of interest" description="Disordered" evidence="4">
    <location>
        <begin position="947"/>
        <end position="971"/>
    </location>
</feature>
<dbReference type="FunFam" id="2.30.38.10:FF:000001">
    <property type="entry name" value="Non-ribosomal peptide synthetase PvdI"/>
    <property type="match status" value="1"/>
</dbReference>
<dbReference type="Gene3D" id="2.30.38.10">
    <property type="entry name" value="Luciferase, Domain 3"/>
    <property type="match status" value="1"/>
</dbReference>
<dbReference type="OrthoDB" id="2472181at2"/>
<dbReference type="Gene3D" id="3.30.300.30">
    <property type="match status" value="1"/>
</dbReference>
<sequence length="1047" mass="113627">MGDRVVKQSRIEDILPLSPLQAGLLFHARYDAQGADVYTVQFALSLRGPLDVAALRQAAGRLLERHAGLRVSFRTRANGDPIQVVHRSVPVQFTEHDLRELGPDERTREHQRLIAEDRAQRFNPAAPPLLRFTLIRLDEESHDLLLTNHHILLDGWSMPLLVQELFTLYTDPTGRQLAPAVPYRNYLAWLSRQDQAEHLAAWAEMLDGVEEATLLAPGAAPDAHRTPANHVIELPAELTEELGTFARRHGLTVNTVMQGAWSILLARHTGRDDVTFGTTLAGRPAEVAGSDSMVGLFINTVPVRARVRPEETVLPLLTRLQQQSLRIARHQYLGLAEIQRETGAGTLFDSIVVFENFPHDQQIAIPGTDLRVVQVTPHDATHYPLALVMAPGERLSLRFNYQVEAVSQAEVESLAQRLVTVVTSILRAPEQRVAAIDVLGEVERARVLEEWNDTSREALAPQTLPALFERQVAATPDAVAVVHGDTELTYAELDARANRLAHWLIGQGVGPESFVAVVMPRSVELITSLLAITKAGGAYVPVDPGYPADRMSYMLADAAPVAVLTLADTAQVLADIATSAPVHTLDSPATSADIAGQATGPVSDQHRAEPLGVHHPAYVIYTSGSTGRPKGVVVSHHGITHLTAAEIEGFAVERTSRVLQFSSPSFDASVLEVCMSLLAGSTLVVPTERLLAGEDLGRVLSDSRITHALISPAALASVPETALPDFHTLIVGGEAVGGDLVERWSPGRRMVNAYGPTESTVCATMSRPLTSDDTTIPIGQPVNGTHVYVLDAALQPVAPGVIGELYIAGAGLARGYWNRPDLTSERFIACPFSRNGERMYRTGDLARWTQDGNLVFAGRADDQVKIRGFRIELGEIENVLTNHPDVHQAVAIVREDTPGDRRLVAYTTPTPGAVTNVEALRTWAAGHLPEYMVPTIVTLTTLPLTPNGKLDRKALPEPDHTTTGTNSRASRSAQEEILCTLFAEILNVPTIGVNDNFFTLGGHSLLATRLISPNGKLDRKALPEPDHTTTGTNSRASRSAQEEILCT</sequence>
<dbReference type="Pfam" id="PF00501">
    <property type="entry name" value="AMP-binding"/>
    <property type="match status" value="1"/>
</dbReference>
<feature type="compositionally biased region" description="Polar residues" evidence="4">
    <location>
        <begin position="1028"/>
        <end position="1039"/>
    </location>
</feature>
<dbReference type="Pfam" id="PF00668">
    <property type="entry name" value="Condensation"/>
    <property type="match status" value="1"/>
</dbReference>
<dbReference type="GO" id="GO:0031177">
    <property type="term" value="F:phosphopantetheine binding"/>
    <property type="evidence" value="ECO:0007669"/>
    <property type="project" value="TreeGrafter"/>
</dbReference>
<dbReference type="InterPro" id="IPR025110">
    <property type="entry name" value="AMP-bd_C"/>
</dbReference>
<dbReference type="Gene3D" id="3.40.50.1820">
    <property type="entry name" value="alpha/beta hydrolase"/>
    <property type="match status" value="1"/>
</dbReference>
<dbReference type="Gene3D" id="3.40.50.980">
    <property type="match status" value="2"/>
</dbReference>
<dbReference type="GO" id="GO:0005829">
    <property type="term" value="C:cytosol"/>
    <property type="evidence" value="ECO:0007669"/>
    <property type="project" value="TreeGrafter"/>
</dbReference>
<dbReference type="InterPro" id="IPR029058">
    <property type="entry name" value="AB_hydrolase_fold"/>
</dbReference>
<comment type="cofactor">
    <cofactor evidence="1">
        <name>pantetheine 4'-phosphate</name>
        <dbReference type="ChEBI" id="CHEBI:47942"/>
    </cofactor>
</comment>
<dbReference type="InterPro" id="IPR023213">
    <property type="entry name" value="CAT-like_dom_sf"/>
</dbReference>
<evidence type="ECO:0000313" key="7">
    <source>
        <dbReference type="Proteomes" id="UP000297948"/>
    </source>
</evidence>
<keyword evidence="7" id="KW-1185">Reference proteome</keyword>
<dbReference type="Pfam" id="PF00550">
    <property type="entry name" value="PP-binding"/>
    <property type="match status" value="1"/>
</dbReference>
<accession>A0A4Z0H870</accession>
<dbReference type="SUPFAM" id="SSF56801">
    <property type="entry name" value="Acetyl-CoA synthetase-like"/>
    <property type="match status" value="1"/>
</dbReference>
<dbReference type="EMBL" id="SRID01000118">
    <property type="protein sequence ID" value="TGB08734.1"/>
    <property type="molecule type" value="Genomic_DNA"/>
</dbReference>
<proteinExistence type="predicted"/>
<dbReference type="GO" id="GO:0003824">
    <property type="term" value="F:catalytic activity"/>
    <property type="evidence" value="ECO:0007669"/>
    <property type="project" value="InterPro"/>
</dbReference>
<dbReference type="GO" id="GO:0008610">
    <property type="term" value="P:lipid biosynthetic process"/>
    <property type="evidence" value="ECO:0007669"/>
    <property type="project" value="UniProtKB-ARBA"/>
</dbReference>
<comment type="caution">
    <text evidence="6">The sequence shown here is derived from an EMBL/GenBank/DDBJ whole genome shotgun (WGS) entry which is preliminary data.</text>
</comment>
<reference evidence="6 7" key="1">
    <citation type="submission" date="2019-03" db="EMBL/GenBank/DDBJ databases">
        <authorList>
            <person name="Gonzalez-Pimentel J.L."/>
        </authorList>
    </citation>
    <scope>NUCLEOTIDE SEQUENCE [LARGE SCALE GENOMIC DNA]</scope>
    <source>
        <strain evidence="6 7">JCM 31289</strain>
    </source>
</reference>
<feature type="domain" description="Carrier" evidence="5">
    <location>
        <begin position="969"/>
        <end position="1044"/>
    </location>
</feature>
<organism evidence="6 7">
    <name type="scientific">Streptomyces palmae</name>
    <dbReference type="NCBI Taxonomy" id="1701085"/>
    <lineage>
        <taxon>Bacteria</taxon>
        <taxon>Bacillati</taxon>
        <taxon>Actinomycetota</taxon>
        <taxon>Actinomycetes</taxon>
        <taxon>Kitasatosporales</taxon>
        <taxon>Streptomycetaceae</taxon>
        <taxon>Streptomyces</taxon>
    </lineage>
</organism>
<dbReference type="InterPro" id="IPR010071">
    <property type="entry name" value="AA_adenyl_dom"/>
</dbReference>
<dbReference type="CDD" id="cd17652">
    <property type="entry name" value="A_NRPS_CmdD_like"/>
    <property type="match status" value="1"/>
</dbReference>
<dbReference type="InterPro" id="IPR001242">
    <property type="entry name" value="Condensation_dom"/>
</dbReference>
<dbReference type="GO" id="GO:0043041">
    <property type="term" value="P:amino acid activation for nonribosomal peptide biosynthetic process"/>
    <property type="evidence" value="ECO:0007669"/>
    <property type="project" value="TreeGrafter"/>
</dbReference>
<dbReference type="PANTHER" id="PTHR45527">
    <property type="entry name" value="NONRIBOSOMAL PEPTIDE SYNTHETASE"/>
    <property type="match status" value="1"/>
</dbReference>
<dbReference type="SUPFAM" id="SSF52777">
    <property type="entry name" value="CoA-dependent acyltransferases"/>
    <property type="match status" value="2"/>
</dbReference>
<evidence type="ECO:0000259" key="5">
    <source>
        <dbReference type="PROSITE" id="PS50075"/>
    </source>
</evidence>
<evidence type="ECO:0000256" key="1">
    <source>
        <dbReference type="ARBA" id="ARBA00001957"/>
    </source>
</evidence>
<feature type="compositionally biased region" description="Polar residues" evidence="4">
    <location>
        <begin position="961"/>
        <end position="971"/>
    </location>
</feature>
<dbReference type="FunFam" id="3.40.50.12780:FF:000012">
    <property type="entry name" value="Non-ribosomal peptide synthetase"/>
    <property type="match status" value="1"/>
</dbReference>
<feature type="region of interest" description="Disordered" evidence="4">
    <location>
        <begin position="1016"/>
        <end position="1047"/>
    </location>
</feature>
<dbReference type="AlphaFoldDB" id="A0A4Z0H870"/>
<evidence type="ECO:0000256" key="4">
    <source>
        <dbReference type="SAM" id="MobiDB-lite"/>
    </source>
</evidence>
<dbReference type="FunFam" id="3.40.50.980:FF:000001">
    <property type="entry name" value="Non-ribosomal peptide synthetase"/>
    <property type="match status" value="1"/>
</dbReference>
<evidence type="ECO:0000313" key="6">
    <source>
        <dbReference type="EMBL" id="TGB08734.1"/>
    </source>
</evidence>
<dbReference type="InterPro" id="IPR000873">
    <property type="entry name" value="AMP-dep_synth/lig_dom"/>
</dbReference>
<dbReference type="GO" id="GO:0044550">
    <property type="term" value="P:secondary metabolite biosynthetic process"/>
    <property type="evidence" value="ECO:0007669"/>
    <property type="project" value="UniProtKB-ARBA"/>
</dbReference>